<feature type="compositionally biased region" description="Basic and acidic residues" evidence="1">
    <location>
        <begin position="262"/>
        <end position="273"/>
    </location>
</feature>
<evidence type="ECO:0000259" key="2">
    <source>
        <dbReference type="Pfam" id="PF15477"/>
    </source>
</evidence>
<feature type="region of interest" description="Disordered" evidence="1">
    <location>
        <begin position="79"/>
        <end position="299"/>
    </location>
</feature>
<dbReference type="AlphaFoldDB" id="A0AAV2HP60"/>
<protein>
    <recommendedName>
        <fullName evidence="2">Small acidic protein-like domain-containing protein</fullName>
    </recommendedName>
</protein>
<feature type="compositionally biased region" description="Basic and acidic residues" evidence="1">
    <location>
        <begin position="140"/>
        <end position="181"/>
    </location>
</feature>
<evidence type="ECO:0000313" key="4">
    <source>
        <dbReference type="Proteomes" id="UP001497497"/>
    </source>
</evidence>
<proteinExistence type="predicted"/>
<feature type="compositionally biased region" description="Basic residues" evidence="1">
    <location>
        <begin position="274"/>
        <end position="286"/>
    </location>
</feature>
<name>A0AAV2HP60_LYMST</name>
<keyword evidence="4" id="KW-1185">Reference proteome</keyword>
<feature type="compositionally biased region" description="Polar residues" evidence="1">
    <location>
        <begin position="47"/>
        <end position="56"/>
    </location>
</feature>
<dbReference type="PANTHER" id="PTHR22426:SF2">
    <property type="entry name" value="ARGININE_SERINE-RICH COILED-COIL PROTEIN 2"/>
    <property type="match status" value="1"/>
</dbReference>
<dbReference type="InterPro" id="IPR028124">
    <property type="entry name" value="SMAP_dom"/>
</dbReference>
<reference evidence="3 4" key="1">
    <citation type="submission" date="2024-04" db="EMBL/GenBank/DDBJ databases">
        <authorList>
            <consortium name="Genoscope - CEA"/>
            <person name="William W."/>
        </authorList>
    </citation>
    <scope>NUCLEOTIDE SEQUENCE [LARGE SCALE GENOMIC DNA]</scope>
</reference>
<gene>
    <name evidence="3" type="ORF">GSLYS_00008299001</name>
</gene>
<evidence type="ECO:0000256" key="1">
    <source>
        <dbReference type="SAM" id="MobiDB-lite"/>
    </source>
</evidence>
<comment type="caution">
    <text evidence="3">The sequence shown here is derived from an EMBL/GenBank/DDBJ whole genome shotgun (WGS) entry which is preliminary data.</text>
</comment>
<feature type="region of interest" description="Disordered" evidence="1">
    <location>
        <begin position="1"/>
        <end position="22"/>
    </location>
</feature>
<accession>A0AAV2HP60</accession>
<feature type="compositionally biased region" description="Basic residues" evidence="1">
    <location>
        <begin position="239"/>
        <end position="261"/>
    </location>
</feature>
<feature type="region of interest" description="Disordered" evidence="1">
    <location>
        <begin position="44"/>
        <end position="66"/>
    </location>
</feature>
<dbReference type="Pfam" id="PF15477">
    <property type="entry name" value="SMAP"/>
    <property type="match status" value="1"/>
</dbReference>
<organism evidence="3 4">
    <name type="scientific">Lymnaea stagnalis</name>
    <name type="common">Great pond snail</name>
    <name type="synonym">Helix stagnalis</name>
    <dbReference type="NCBI Taxonomy" id="6523"/>
    <lineage>
        <taxon>Eukaryota</taxon>
        <taxon>Metazoa</taxon>
        <taxon>Spiralia</taxon>
        <taxon>Lophotrochozoa</taxon>
        <taxon>Mollusca</taxon>
        <taxon>Gastropoda</taxon>
        <taxon>Heterobranchia</taxon>
        <taxon>Euthyneura</taxon>
        <taxon>Panpulmonata</taxon>
        <taxon>Hygrophila</taxon>
        <taxon>Lymnaeoidea</taxon>
        <taxon>Lymnaeidae</taxon>
        <taxon>Lymnaea</taxon>
    </lineage>
</organism>
<dbReference type="PANTHER" id="PTHR22426">
    <property type="entry name" value="ARGININE_SERINE-RICH COILED-COIL PROTEIN 2"/>
    <property type="match status" value="1"/>
</dbReference>
<dbReference type="Proteomes" id="UP001497497">
    <property type="component" value="Unassembled WGS sequence"/>
</dbReference>
<evidence type="ECO:0000313" key="3">
    <source>
        <dbReference type="EMBL" id="CAL1534339.1"/>
    </source>
</evidence>
<sequence>MELLSNYDDETSNTSNRSTTDLVISVQRTGTAGRLQSEWESFEKMIESSSSPNGSKTVKADLEMPKLCEEEKIKPIYLETPKITQVSNTDCPDDDESHLPPGVRKKNRCHSSSSSSSDDDDVKIKSHSNSDMSCSDSEDSEKSSKSLKTLKVDGHESKEKLEAHKSPPKLQLEEKVAEKRAKPSRSRSHSPHSKRRRSSEKSRHSRSRSRSRHRRKEKKHRSHRSRSKERKRSKDRDHYRGRHKDRRHSRSRSRSRERRDKRRDFKTRDSERVHRSRSRSRSRGRRNSPSPRGAKVIKYGDKVIKAGASFGRPPPSKPMTFKEKMRQQLIKAMEEGGDVSQALMSKDGTVMCTQTAGTQQMPVPKKPPVPLMANIVTSTAGLTAATITASEAAMQSMLALQKETTEKTGVEIPKYYNPAAINPVKYAEQVQKRKLLWSKTKEKEVNSQWHATTLSSDHDDRSKEKFRKLMGIKQEGSSSAGDDEEKISVELEQKQKELFEKLDKEYQYARMATHTHRGIGLGFGSNTYPPPST</sequence>
<dbReference type="EMBL" id="CAXITT010000168">
    <property type="protein sequence ID" value="CAL1534339.1"/>
    <property type="molecule type" value="Genomic_DNA"/>
</dbReference>
<feature type="compositionally biased region" description="Polar residues" evidence="1">
    <location>
        <begin position="12"/>
        <end position="22"/>
    </location>
</feature>
<feature type="domain" description="Small acidic protein-like" evidence="2">
    <location>
        <begin position="449"/>
        <end position="522"/>
    </location>
</feature>
<feature type="compositionally biased region" description="Basic residues" evidence="1">
    <location>
        <begin position="182"/>
        <end position="231"/>
    </location>
</feature>